<keyword evidence="1" id="KW-0812">Transmembrane</keyword>
<keyword evidence="1" id="KW-1133">Transmembrane helix</keyword>
<name>A0A2R6A646_9ARCH</name>
<protein>
    <submittedName>
        <fullName evidence="2">Uncharacterized protein</fullName>
    </submittedName>
</protein>
<evidence type="ECO:0000313" key="2">
    <source>
        <dbReference type="EMBL" id="PSN81807.1"/>
    </source>
</evidence>
<organism evidence="2 3">
    <name type="scientific">Candidatus Marsarchaeota G1 archaeon OSP_D</name>
    <dbReference type="NCBI Taxonomy" id="1978155"/>
    <lineage>
        <taxon>Archaea</taxon>
        <taxon>Candidatus Marsarchaeota</taxon>
        <taxon>Candidatus Marsarchaeota group 1</taxon>
    </lineage>
</organism>
<comment type="caution">
    <text evidence="2">The sequence shown here is derived from an EMBL/GenBank/DDBJ whole genome shotgun (WGS) entry which is preliminary data.</text>
</comment>
<feature type="transmembrane region" description="Helical" evidence="1">
    <location>
        <begin position="45"/>
        <end position="64"/>
    </location>
</feature>
<reference evidence="2 3" key="1">
    <citation type="submission" date="2017-04" db="EMBL/GenBank/DDBJ databases">
        <title>Novel microbial lineages endemic to geothermal iron-oxide mats fill important gaps in the evolutionary history of Archaea.</title>
        <authorList>
            <person name="Jay Z.J."/>
            <person name="Beam J.P."/>
            <person name="Dlakic M."/>
            <person name="Rusch D.B."/>
            <person name="Kozubal M.A."/>
            <person name="Inskeep W.P."/>
        </authorList>
    </citation>
    <scope>NUCLEOTIDE SEQUENCE [LARGE SCALE GENOMIC DNA]</scope>
    <source>
        <strain evidence="2">OSP_D</strain>
    </source>
</reference>
<accession>A0A2R6A646</accession>
<proteinExistence type="predicted"/>
<evidence type="ECO:0000256" key="1">
    <source>
        <dbReference type="SAM" id="Phobius"/>
    </source>
</evidence>
<sequence length="69" mass="8132">MARSVHDCNSGTLGWFLFWHKKMALLTTCDAFCFSEVFSFFIHDYTLFAIVSVCVSTWAFYDYLKKERV</sequence>
<dbReference type="Proteomes" id="UP000240880">
    <property type="component" value="Unassembled WGS sequence"/>
</dbReference>
<dbReference type="AlphaFoldDB" id="A0A2R6A646"/>
<dbReference type="EMBL" id="NEXC01000147">
    <property type="protein sequence ID" value="PSN81807.1"/>
    <property type="molecule type" value="Genomic_DNA"/>
</dbReference>
<gene>
    <name evidence="2" type="ORF">B9Q01_10050</name>
</gene>
<evidence type="ECO:0000313" key="3">
    <source>
        <dbReference type="Proteomes" id="UP000240880"/>
    </source>
</evidence>
<keyword evidence="1" id="KW-0472">Membrane</keyword>